<accession>A0ABV5JLE1</accession>
<evidence type="ECO:0000313" key="5">
    <source>
        <dbReference type="Proteomes" id="UP001589683"/>
    </source>
</evidence>
<dbReference type="EMBL" id="JBHMEA010000049">
    <property type="protein sequence ID" value="MFB9233508.1"/>
    <property type="molecule type" value="Genomic_DNA"/>
</dbReference>
<evidence type="ECO:0000259" key="3">
    <source>
        <dbReference type="Pfam" id="PF25269"/>
    </source>
</evidence>
<proteinExistence type="predicted"/>
<dbReference type="RefSeq" id="WP_246531648.1">
    <property type="nucleotide sequence ID" value="NZ_JAGFNU010000003.1"/>
</dbReference>
<dbReference type="Pfam" id="PF25269">
    <property type="entry name" value="DUF7867"/>
    <property type="match status" value="1"/>
</dbReference>
<keyword evidence="5" id="KW-1185">Reference proteome</keyword>
<name>A0ABV5JLE1_9RHOB</name>
<dbReference type="Pfam" id="PF13400">
    <property type="entry name" value="Tad"/>
    <property type="match status" value="1"/>
</dbReference>
<feature type="domain" description="Putative Flp pilus-assembly TadG-like N-terminal" evidence="2">
    <location>
        <begin position="21"/>
        <end position="65"/>
    </location>
</feature>
<gene>
    <name evidence="4" type="ORF">ACFFUT_17070</name>
</gene>
<feature type="domain" description="DUF7867" evidence="3">
    <location>
        <begin position="171"/>
        <end position="425"/>
    </location>
</feature>
<reference evidence="4 5" key="1">
    <citation type="submission" date="2024-09" db="EMBL/GenBank/DDBJ databases">
        <authorList>
            <person name="Sun Q."/>
            <person name="Mori K."/>
        </authorList>
    </citation>
    <scope>NUCLEOTIDE SEQUENCE [LARGE SCALE GENOMIC DNA]</scope>
    <source>
        <strain evidence="4 5">CECT 8726</strain>
    </source>
</reference>
<sequence length="441" mass="47109">MYISSESDQEFQFNFLTDENGAMTIFGLFVFVVMIFVSAVAVDVANLMAARNQLQVAADTAAHAALYFRDTNDEDAAKAKAVELASAGMPVLVYGEVLSTDDVQFGTWDFDAQAFSADSTSRTAVMVTTRRLSERSNSIASYLFQFAGKSDWDVITSAVFTTYKPTCFREGFVADDVVDIQSNNGYSNGFCIHSNEYVSVNLNNTFEPGTVVSMPNMDEIDLPQSGFENNDGLQAALRSGVYRLRIINKLDGIIAGLAVGSDKYIPDYITSDEPVVILGGHTLDEDDFIPGRIHTMHCTGAGKVTISPTVPLTEIVFVSDCEVKFGAGTILQDVVIATTDTGATSMNSPASFQIGRDDNCAEGGGAQLLSLGGMDFAAGLKMFGGQIIAKGDVEFSAEANGIEGASIISASTISGTSNMEMAFCGTGMEDNFEAEYFRLAG</sequence>
<feature type="transmembrane region" description="Helical" evidence="1">
    <location>
        <begin position="20"/>
        <end position="42"/>
    </location>
</feature>
<dbReference type="Proteomes" id="UP001589683">
    <property type="component" value="Unassembled WGS sequence"/>
</dbReference>
<evidence type="ECO:0000259" key="2">
    <source>
        <dbReference type="Pfam" id="PF13400"/>
    </source>
</evidence>
<keyword evidence="1" id="KW-0472">Membrane</keyword>
<keyword evidence="1" id="KW-0812">Transmembrane</keyword>
<protein>
    <submittedName>
        <fullName evidence="4">TadE/TadG family type IV pilus assembly protein</fullName>
    </submittedName>
</protein>
<keyword evidence="1" id="KW-1133">Transmembrane helix</keyword>
<evidence type="ECO:0000313" key="4">
    <source>
        <dbReference type="EMBL" id="MFB9233508.1"/>
    </source>
</evidence>
<dbReference type="InterPro" id="IPR057189">
    <property type="entry name" value="DUF7867"/>
</dbReference>
<organism evidence="4 5">
    <name type="scientific">Pseudohalocynthiibacter aestuariivivens</name>
    <dbReference type="NCBI Taxonomy" id="1591409"/>
    <lineage>
        <taxon>Bacteria</taxon>
        <taxon>Pseudomonadati</taxon>
        <taxon>Pseudomonadota</taxon>
        <taxon>Alphaproteobacteria</taxon>
        <taxon>Rhodobacterales</taxon>
        <taxon>Paracoccaceae</taxon>
        <taxon>Pseudohalocynthiibacter</taxon>
    </lineage>
</organism>
<evidence type="ECO:0000256" key="1">
    <source>
        <dbReference type="SAM" id="Phobius"/>
    </source>
</evidence>
<comment type="caution">
    <text evidence="4">The sequence shown here is derived from an EMBL/GenBank/DDBJ whole genome shotgun (WGS) entry which is preliminary data.</text>
</comment>
<dbReference type="InterPro" id="IPR028087">
    <property type="entry name" value="Tad_N"/>
</dbReference>